<name>A0A9W7HIV4_HIBTR</name>
<dbReference type="PANTHER" id="PTHR34482">
    <property type="entry name" value="DNA DAMAGE-INDUCIBLE PROTEIN 1-LIKE"/>
    <property type="match status" value="1"/>
</dbReference>
<keyword evidence="3" id="KW-1185">Reference proteome</keyword>
<evidence type="ECO:0000313" key="2">
    <source>
        <dbReference type="EMBL" id="GMI78268.1"/>
    </source>
</evidence>
<gene>
    <name evidence="2" type="ORF">HRI_001496100</name>
</gene>
<dbReference type="Proteomes" id="UP001165190">
    <property type="component" value="Unassembled WGS sequence"/>
</dbReference>
<reference evidence="2" key="1">
    <citation type="submission" date="2023-05" db="EMBL/GenBank/DDBJ databases">
        <title>Genome and transcriptome analyses reveal genes involved in the formation of fine ridges on petal epidermal cells in Hibiscus trionum.</title>
        <authorList>
            <person name="Koshimizu S."/>
            <person name="Masuda S."/>
            <person name="Ishii T."/>
            <person name="Shirasu K."/>
            <person name="Hoshino A."/>
            <person name="Arita M."/>
        </authorList>
    </citation>
    <scope>NUCLEOTIDE SEQUENCE</scope>
    <source>
        <strain evidence="2">Hamamatsu line</strain>
    </source>
</reference>
<sequence>MVLGGENAGVGAGVAGPDGVQGQDAPDMTVLIRAIAGAFQAAVAGAHGAAHQGDANVILPLERLRSLRGAEFRGLSPEGSESWLESTKRILGQMNCSNVQKLGCVVSLLHDDAYTWWMTTVFRMEEVDVTWTFFLNAFKRKYLGVRYLDEKKIEFMSLVQGSMTVAEYEIQFVCLSQYAPELILDERERCEHFRYGLVTDVKTFMLAAEYTDFDVLVSSAKDVEQNLGLSSRGVNYGSDKRAAEYSFGGGRNKRGRDKRYQSSARRVVEDMVRLLRETR</sequence>
<dbReference type="EMBL" id="BSYR01000015">
    <property type="protein sequence ID" value="GMI78268.1"/>
    <property type="molecule type" value="Genomic_DNA"/>
</dbReference>
<evidence type="ECO:0000259" key="1">
    <source>
        <dbReference type="Pfam" id="PF03732"/>
    </source>
</evidence>
<proteinExistence type="predicted"/>
<dbReference type="PANTHER" id="PTHR34482:SF36">
    <property type="entry name" value="RETROTRANSPOSON GAG DOMAIN-CONTAINING PROTEIN"/>
    <property type="match status" value="1"/>
</dbReference>
<dbReference type="AlphaFoldDB" id="A0A9W7HIV4"/>
<accession>A0A9W7HIV4</accession>
<dbReference type="Pfam" id="PF03732">
    <property type="entry name" value="Retrotrans_gag"/>
    <property type="match status" value="1"/>
</dbReference>
<comment type="caution">
    <text evidence="2">The sequence shown here is derived from an EMBL/GenBank/DDBJ whole genome shotgun (WGS) entry which is preliminary data.</text>
</comment>
<dbReference type="OrthoDB" id="2272416at2759"/>
<feature type="domain" description="Retrotransposon gag" evidence="1">
    <location>
        <begin position="105"/>
        <end position="197"/>
    </location>
</feature>
<protein>
    <recommendedName>
        <fullName evidence="1">Retrotransposon gag domain-containing protein</fullName>
    </recommendedName>
</protein>
<organism evidence="2 3">
    <name type="scientific">Hibiscus trionum</name>
    <name type="common">Flower of an hour</name>
    <dbReference type="NCBI Taxonomy" id="183268"/>
    <lineage>
        <taxon>Eukaryota</taxon>
        <taxon>Viridiplantae</taxon>
        <taxon>Streptophyta</taxon>
        <taxon>Embryophyta</taxon>
        <taxon>Tracheophyta</taxon>
        <taxon>Spermatophyta</taxon>
        <taxon>Magnoliopsida</taxon>
        <taxon>eudicotyledons</taxon>
        <taxon>Gunneridae</taxon>
        <taxon>Pentapetalae</taxon>
        <taxon>rosids</taxon>
        <taxon>malvids</taxon>
        <taxon>Malvales</taxon>
        <taxon>Malvaceae</taxon>
        <taxon>Malvoideae</taxon>
        <taxon>Hibiscus</taxon>
    </lineage>
</organism>
<evidence type="ECO:0000313" key="3">
    <source>
        <dbReference type="Proteomes" id="UP001165190"/>
    </source>
</evidence>
<dbReference type="InterPro" id="IPR005162">
    <property type="entry name" value="Retrotrans_gag_dom"/>
</dbReference>